<organism evidence="1 2">
    <name type="scientific">Streptomyces glaucosporus</name>
    <dbReference type="NCBI Taxonomy" id="284044"/>
    <lineage>
        <taxon>Bacteria</taxon>
        <taxon>Bacillati</taxon>
        <taxon>Actinomycetota</taxon>
        <taxon>Actinomycetes</taxon>
        <taxon>Kitasatosporales</taxon>
        <taxon>Streptomycetaceae</taxon>
        <taxon>Streptomyces</taxon>
    </lineage>
</organism>
<reference evidence="2" key="1">
    <citation type="journal article" date="2019" name="Int. J. Syst. Evol. Microbiol.">
        <title>The Global Catalogue of Microorganisms (GCM) 10K type strain sequencing project: providing services to taxonomists for standard genome sequencing and annotation.</title>
        <authorList>
            <consortium name="The Broad Institute Genomics Platform"/>
            <consortium name="The Broad Institute Genome Sequencing Center for Infectious Disease"/>
            <person name="Wu L."/>
            <person name="Ma J."/>
        </authorList>
    </citation>
    <scope>NUCLEOTIDE SEQUENCE [LARGE SCALE GENOMIC DNA]</scope>
    <source>
        <strain evidence="2">JCM 6921</strain>
    </source>
</reference>
<keyword evidence="2" id="KW-1185">Reference proteome</keyword>
<sequence length="97" mass="10834">MRDSRDPRGTTVHEEYSFACMHCGYGWEQGYDIRHHVDIDGRPFVTYHDPASGGRVPSPLTRATCPNCETHVVRIMQPGRVSAAEHALPRGHRAPPA</sequence>
<evidence type="ECO:0000313" key="1">
    <source>
        <dbReference type="EMBL" id="GAA2385456.1"/>
    </source>
</evidence>
<evidence type="ECO:0000313" key="2">
    <source>
        <dbReference type="Proteomes" id="UP001500058"/>
    </source>
</evidence>
<accession>A0ABP5UQW8</accession>
<comment type="caution">
    <text evidence="1">The sequence shown here is derived from an EMBL/GenBank/DDBJ whole genome shotgun (WGS) entry which is preliminary data.</text>
</comment>
<proteinExistence type="predicted"/>
<name>A0ABP5UQW8_9ACTN</name>
<dbReference type="Proteomes" id="UP001500058">
    <property type="component" value="Unassembled WGS sequence"/>
</dbReference>
<gene>
    <name evidence="1" type="ORF">GCM10010420_04930</name>
</gene>
<protein>
    <recommendedName>
        <fullName evidence="3">C2H2-type domain-containing protein</fullName>
    </recommendedName>
</protein>
<evidence type="ECO:0008006" key="3">
    <source>
        <dbReference type="Google" id="ProtNLM"/>
    </source>
</evidence>
<dbReference type="EMBL" id="BAAATJ010000002">
    <property type="protein sequence ID" value="GAA2385456.1"/>
    <property type="molecule type" value="Genomic_DNA"/>
</dbReference>
<dbReference type="RefSeq" id="WP_344629129.1">
    <property type="nucleotide sequence ID" value="NZ_BAAATJ010000002.1"/>
</dbReference>